<feature type="region of interest" description="Disordered" evidence="1">
    <location>
        <begin position="204"/>
        <end position="229"/>
    </location>
</feature>
<evidence type="ECO:0000313" key="2">
    <source>
        <dbReference type="EMBL" id="KAE9524148.1"/>
    </source>
</evidence>
<reference evidence="2 3" key="1">
    <citation type="submission" date="2019-08" db="EMBL/GenBank/DDBJ databases">
        <title>The genome of the soybean aphid Biotype 1, its phylome, world population structure and adaptation to the North American continent.</title>
        <authorList>
            <person name="Giordano R."/>
            <person name="Donthu R.K."/>
            <person name="Hernandez A.G."/>
            <person name="Wright C.L."/>
            <person name="Zimin A.V."/>
        </authorList>
    </citation>
    <scope>NUCLEOTIDE SEQUENCE [LARGE SCALE GENOMIC DNA]</scope>
    <source>
        <tissue evidence="2">Whole aphids</tissue>
    </source>
</reference>
<accession>A0A6G0T169</accession>
<name>A0A6G0T169_APHGL</name>
<dbReference type="EMBL" id="VYZN01000072">
    <property type="protein sequence ID" value="KAE9524148.1"/>
    <property type="molecule type" value="Genomic_DNA"/>
</dbReference>
<comment type="caution">
    <text evidence="2">The sequence shown here is derived from an EMBL/GenBank/DDBJ whole genome shotgun (WGS) entry which is preliminary data.</text>
</comment>
<gene>
    <name evidence="2" type="ORF">AGLY_015513</name>
</gene>
<evidence type="ECO:0000256" key="1">
    <source>
        <dbReference type="SAM" id="MobiDB-lite"/>
    </source>
</evidence>
<feature type="compositionally biased region" description="Low complexity" evidence="1">
    <location>
        <begin position="207"/>
        <end position="218"/>
    </location>
</feature>
<evidence type="ECO:0000313" key="3">
    <source>
        <dbReference type="Proteomes" id="UP000475862"/>
    </source>
</evidence>
<keyword evidence="3" id="KW-1185">Reference proteome</keyword>
<dbReference type="Proteomes" id="UP000475862">
    <property type="component" value="Unassembled WGS sequence"/>
</dbReference>
<organism evidence="2 3">
    <name type="scientific">Aphis glycines</name>
    <name type="common">Soybean aphid</name>
    <dbReference type="NCBI Taxonomy" id="307491"/>
    <lineage>
        <taxon>Eukaryota</taxon>
        <taxon>Metazoa</taxon>
        <taxon>Ecdysozoa</taxon>
        <taxon>Arthropoda</taxon>
        <taxon>Hexapoda</taxon>
        <taxon>Insecta</taxon>
        <taxon>Pterygota</taxon>
        <taxon>Neoptera</taxon>
        <taxon>Paraneoptera</taxon>
        <taxon>Hemiptera</taxon>
        <taxon>Sternorrhyncha</taxon>
        <taxon>Aphidomorpha</taxon>
        <taxon>Aphidoidea</taxon>
        <taxon>Aphididae</taxon>
        <taxon>Aphidini</taxon>
        <taxon>Aphis</taxon>
        <taxon>Aphis</taxon>
    </lineage>
</organism>
<proteinExistence type="predicted"/>
<protein>
    <submittedName>
        <fullName evidence="2">Uncharacterized protein</fullName>
    </submittedName>
</protein>
<dbReference type="OrthoDB" id="10547704at2759"/>
<dbReference type="AlphaFoldDB" id="A0A6G0T169"/>
<sequence>MGLNLNRYHCIRKTILNGDDLLDSFEDKSLLLRYFLIEGKLSVLFLILSYKHKQFYDFSTSKLLANFHVFDRFRKNLNYKQKFIRNLVLNFQVFLIIQNFFTDTSKKISHKNRKFQWSIYNSKKGAEVKNRSIFTALNVVDRHKKKTHIIIKSIHSSLRSESKIMTMPCVEDSDLYATMTMTHIGKVTAPIIIVINDVTHDNIAHSNPGPNLQQQPQGHLVSTKHSREQ</sequence>